<dbReference type="PANTHER" id="PTHR30221">
    <property type="entry name" value="SMALL-CONDUCTANCE MECHANOSENSITIVE CHANNEL"/>
    <property type="match status" value="1"/>
</dbReference>
<evidence type="ECO:0000256" key="3">
    <source>
        <dbReference type="ARBA" id="ARBA00022475"/>
    </source>
</evidence>
<dbReference type="KEGG" id="dsf:UWK_02351"/>
<evidence type="ECO:0000313" key="11">
    <source>
        <dbReference type="EMBL" id="AGF78891.1"/>
    </source>
</evidence>
<accession>M1PR88</accession>
<evidence type="ECO:0000313" key="12">
    <source>
        <dbReference type="Proteomes" id="UP000011721"/>
    </source>
</evidence>
<dbReference type="GO" id="GO:0005886">
    <property type="term" value="C:plasma membrane"/>
    <property type="evidence" value="ECO:0007669"/>
    <property type="project" value="UniProtKB-SubCell"/>
</dbReference>
<proteinExistence type="inferred from homology"/>
<dbReference type="Gene3D" id="3.30.70.100">
    <property type="match status" value="1"/>
</dbReference>
<gene>
    <name evidence="11" type="ordered locus">UWK_02351</name>
</gene>
<dbReference type="Gene3D" id="2.30.30.60">
    <property type="match status" value="1"/>
</dbReference>
<dbReference type="OrthoDB" id="9775207at2"/>
<dbReference type="InterPro" id="IPR011066">
    <property type="entry name" value="MscS_channel_C_sf"/>
</dbReference>
<feature type="transmembrane region" description="Helical" evidence="7">
    <location>
        <begin position="28"/>
        <end position="46"/>
    </location>
</feature>
<comment type="similarity">
    <text evidence="2">Belongs to the MscS (TC 1.A.23) family.</text>
</comment>
<evidence type="ECO:0000256" key="2">
    <source>
        <dbReference type="ARBA" id="ARBA00008017"/>
    </source>
</evidence>
<dbReference type="Pfam" id="PF21082">
    <property type="entry name" value="MS_channel_3rd"/>
    <property type="match status" value="1"/>
</dbReference>
<sequence>MELTFFSQLDSFLRGFPLLHEYDLLERLVIVCIYAVLAKVFDLLLIRSLRKLAKKTRMHFDDFLVDFFHRPFLATVILIGVLHACSVEPALPQSAAWIIPNGSKTLILMVWCAALSRSLSRTSLEAASRILGGRHIDPDIFLLFKNVSRILVLFFTILWILLIWQVNLSPLFASAGIVGIAIALAAKDTLANFFGGISVFMDRAYKVGEYIIIESGERGEVVEVGIRSTKILTRDDVMITVPNGIMANSKIINESAPQPRFRIRLDIGVAYGTDLDMVENLLLRVADENNQVVKQPAPRVRLRAFGDSAVNFQLLLWVRDPREKGRQTHLLLKEVYRVFNENNVSIPFPQRDVYLREQKVES</sequence>
<dbReference type="Gene3D" id="1.10.287.1260">
    <property type="match status" value="1"/>
</dbReference>
<evidence type="ECO:0000259" key="10">
    <source>
        <dbReference type="Pfam" id="PF21088"/>
    </source>
</evidence>
<evidence type="ECO:0000259" key="8">
    <source>
        <dbReference type="Pfam" id="PF00924"/>
    </source>
</evidence>
<dbReference type="Proteomes" id="UP000011721">
    <property type="component" value="Chromosome"/>
</dbReference>
<keyword evidence="3" id="KW-1003">Cell membrane</keyword>
<dbReference type="PATRIC" id="fig|1167006.5.peg.2552"/>
<keyword evidence="12" id="KW-1185">Reference proteome</keyword>
<feature type="domain" description="Mechanosensitive ion channel transmembrane helices 2/3" evidence="10">
    <location>
        <begin position="146"/>
        <end position="187"/>
    </location>
</feature>
<evidence type="ECO:0000256" key="7">
    <source>
        <dbReference type="SAM" id="Phobius"/>
    </source>
</evidence>
<evidence type="ECO:0000256" key="4">
    <source>
        <dbReference type="ARBA" id="ARBA00022692"/>
    </source>
</evidence>
<dbReference type="InterPro" id="IPR023408">
    <property type="entry name" value="MscS_beta-dom_sf"/>
</dbReference>
<feature type="transmembrane region" description="Helical" evidence="7">
    <location>
        <begin position="140"/>
        <end position="162"/>
    </location>
</feature>
<dbReference type="RefSeq" id="WP_015404579.1">
    <property type="nucleotide sequence ID" value="NC_020304.1"/>
</dbReference>
<dbReference type="Pfam" id="PF00924">
    <property type="entry name" value="MS_channel_2nd"/>
    <property type="match status" value="1"/>
</dbReference>
<comment type="subcellular location">
    <subcellularLocation>
        <location evidence="1">Cell membrane</location>
        <topology evidence="1">Multi-pass membrane protein</topology>
    </subcellularLocation>
</comment>
<organism evidence="11 12">
    <name type="scientific">Desulfocapsa sulfexigens (strain DSM 10523 / SB164P1)</name>
    <dbReference type="NCBI Taxonomy" id="1167006"/>
    <lineage>
        <taxon>Bacteria</taxon>
        <taxon>Pseudomonadati</taxon>
        <taxon>Thermodesulfobacteriota</taxon>
        <taxon>Desulfobulbia</taxon>
        <taxon>Desulfobulbales</taxon>
        <taxon>Desulfocapsaceae</taxon>
        <taxon>Desulfocapsa</taxon>
    </lineage>
</organism>
<evidence type="ECO:0000256" key="1">
    <source>
        <dbReference type="ARBA" id="ARBA00004651"/>
    </source>
</evidence>
<dbReference type="InterPro" id="IPR049278">
    <property type="entry name" value="MS_channel_C"/>
</dbReference>
<dbReference type="SUPFAM" id="SSF82689">
    <property type="entry name" value="Mechanosensitive channel protein MscS (YggB), C-terminal domain"/>
    <property type="match status" value="1"/>
</dbReference>
<dbReference type="SUPFAM" id="SSF82861">
    <property type="entry name" value="Mechanosensitive channel protein MscS (YggB), transmembrane region"/>
    <property type="match status" value="1"/>
</dbReference>
<reference evidence="12" key="1">
    <citation type="journal article" date="2013" name="Stand. Genomic Sci.">
        <title>Complete genome sequence of Desulfocapsa sulfexigens, a marine deltaproteobacterium specialized in disproportionating inorganic sulfur compounds.</title>
        <authorList>
            <person name="Finster K.W."/>
            <person name="Kjeldsen K.U."/>
            <person name="Kube M."/>
            <person name="Reinhardt R."/>
            <person name="Mussmann M."/>
            <person name="Amann R."/>
            <person name="Schreiber L."/>
        </authorList>
    </citation>
    <scope>NUCLEOTIDE SEQUENCE [LARGE SCALE GENOMIC DNA]</scope>
    <source>
        <strain evidence="12">DSM 10523 / SB164P1</strain>
    </source>
</reference>
<keyword evidence="5 7" id="KW-1133">Transmembrane helix</keyword>
<evidence type="ECO:0000256" key="5">
    <source>
        <dbReference type="ARBA" id="ARBA00022989"/>
    </source>
</evidence>
<dbReference type="InterPro" id="IPR011014">
    <property type="entry name" value="MscS_channel_TM-2"/>
</dbReference>
<protein>
    <submittedName>
        <fullName evidence="11">Small-conductance mechanosensitive channel</fullName>
    </submittedName>
</protein>
<dbReference type="InterPro" id="IPR006685">
    <property type="entry name" value="MscS_channel_2nd"/>
</dbReference>
<dbReference type="Pfam" id="PF21088">
    <property type="entry name" value="MS_channel_1st"/>
    <property type="match status" value="1"/>
</dbReference>
<dbReference type="InterPro" id="IPR045275">
    <property type="entry name" value="MscS_archaea/bacteria_type"/>
</dbReference>
<keyword evidence="4 7" id="KW-0812">Transmembrane</keyword>
<evidence type="ECO:0000259" key="9">
    <source>
        <dbReference type="Pfam" id="PF21082"/>
    </source>
</evidence>
<dbReference type="PANTHER" id="PTHR30221:SF1">
    <property type="entry name" value="SMALL-CONDUCTANCE MECHANOSENSITIVE CHANNEL"/>
    <property type="match status" value="1"/>
</dbReference>
<dbReference type="InterPro" id="IPR010920">
    <property type="entry name" value="LSM_dom_sf"/>
</dbReference>
<dbReference type="eggNOG" id="COG0668">
    <property type="taxonomic scope" value="Bacteria"/>
</dbReference>
<dbReference type="EMBL" id="CP003985">
    <property type="protein sequence ID" value="AGF78891.1"/>
    <property type="molecule type" value="Genomic_DNA"/>
</dbReference>
<feature type="transmembrane region" description="Helical" evidence="7">
    <location>
        <begin position="96"/>
        <end position="119"/>
    </location>
</feature>
<feature type="transmembrane region" description="Helical" evidence="7">
    <location>
        <begin position="67"/>
        <end position="84"/>
    </location>
</feature>
<evidence type="ECO:0000256" key="6">
    <source>
        <dbReference type="ARBA" id="ARBA00023136"/>
    </source>
</evidence>
<dbReference type="SUPFAM" id="SSF50182">
    <property type="entry name" value="Sm-like ribonucleoproteins"/>
    <property type="match status" value="1"/>
</dbReference>
<dbReference type="HOGENOM" id="CLU_037945_0_1_7"/>
<dbReference type="AlphaFoldDB" id="M1PR88"/>
<dbReference type="STRING" id="1167006.UWK_02351"/>
<feature type="domain" description="Mechanosensitive ion channel MscS C-terminal" evidence="9">
    <location>
        <begin position="263"/>
        <end position="346"/>
    </location>
</feature>
<name>M1PR88_DESSD</name>
<keyword evidence="6 7" id="KW-0472">Membrane</keyword>
<dbReference type="GO" id="GO:0008381">
    <property type="term" value="F:mechanosensitive monoatomic ion channel activity"/>
    <property type="evidence" value="ECO:0007669"/>
    <property type="project" value="InterPro"/>
</dbReference>
<feature type="domain" description="Mechanosensitive ion channel MscS" evidence="8">
    <location>
        <begin position="188"/>
        <end position="254"/>
    </location>
</feature>
<dbReference type="InterPro" id="IPR049142">
    <property type="entry name" value="MS_channel_1st"/>
</dbReference>